<dbReference type="RefSeq" id="WP_222981689.1">
    <property type="nucleotide sequence ID" value="NZ_JAINVZ010000030.1"/>
</dbReference>
<dbReference type="PANTHER" id="PTHR13812">
    <property type="entry name" value="KETIMINE REDUCTASE MU-CRYSTALLIN"/>
    <property type="match status" value="1"/>
</dbReference>
<dbReference type="InterPro" id="IPR003462">
    <property type="entry name" value="ODC_Mu_crystall"/>
</dbReference>
<name>A0ABS7R096_9ACTN</name>
<dbReference type="Pfam" id="PF02423">
    <property type="entry name" value="OCD_Mu_crystall"/>
    <property type="match status" value="1"/>
</dbReference>
<dbReference type="Gene3D" id="3.30.1780.10">
    <property type="entry name" value="ornithine cyclodeaminase, domain 1"/>
    <property type="match status" value="1"/>
</dbReference>
<gene>
    <name evidence="1" type="ORF">K7472_29135</name>
</gene>
<dbReference type="PIRSF" id="PIRSF001439">
    <property type="entry name" value="CryM"/>
    <property type="match status" value="1"/>
</dbReference>
<accession>A0ABS7R096</accession>
<dbReference type="PANTHER" id="PTHR13812:SF19">
    <property type="entry name" value="KETIMINE REDUCTASE MU-CRYSTALLIN"/>
    <property type="match status" value="1"/>
</dbReference>
<proteinExistence type="predicted"/>
<dbReference type="Proteomes" id="UP001198565">
    <property type="component" value="Unassembled WGS sequence"/>
</dbReference>
<organism evidence="1 2">
    <name type="scientific">Streptantibioticus parmotrematis</name>
    <dbReference type="NCBI Taxonomy" id="2873249"/>
    <lineage>
        <taxon>Bacteria</taxon>
        <taxon>Bacillati</taxon>
        <taxon>Actinomycetota</taxon>
        <taxon>Actinomycetes</taxon>
        <taxon>Kitasatosporales</taxon>
        <taxon>Streptomycetaceae</taxon>
        <taxon>Streptantibioticus</taxon>
    </lineage>
</organism>
<evidence type="ECO:0000313" key="2">
    <source>
        <dbReference type="Proteomes" id="UP001198565"/>
    </source>
</evidence>
<evidence type="ECO:0000313" key="1">
    <source>
        <dbReference type="EMBL" id="MBY8888880.1"/>
    </source>
</evidence>
<dbReference type="SUPFAM" id="SSF51735">
    <property type="entry name" value="NAD(P)-binding Rossmann-fold domains"/>
    <property type="match status" value="1"/>
</dbReference>
<dbReference type="InterPro" id="IPR036291">
    <property type="entry name" value="NAD(P)-bd_dom_sf"/>
</dbReference>
<protein>
    <submittedName>
        <fullName evidence="1">Ornithine cyclodeaminase family protein</fullName>
    </submittedName>
</protein>
<dbReference type="Gene3D" id="3.40.50.720">
    <property type="entry name" value="NAD(P)-binding Rossmann-like Domain"/>
    <property type="match status" value="1"/>
</dbReference>
<dbReference type="EMBL" id="JAINVZ010000030">
    <property type="protein sequence ID" value="MBY8888880.1"/>
    <property type="molecule type" value="Genomic_DNA"/>
</dbReference>
<keyword evidence="2" id="KW-1185">Reference proteome</keyword>
<comment type="caution">
    <text evidence="1">The sequence shown here is derived from an EMBL/GenBank/DDBJ whole genome shotgun (WGS) entry which is preliminary data.</text>
</comment>
<sequence length="350" mass="35853">MEPFEPTTPSGGRIAAVPPEGTTLLLSDDEVREACDMPAVIDAVEAALGDAPGPALALPPRSNLEVGDTFFRVLPAILGRAGVLGLKMLHGSFERGVRYLLVLCDLGSGEVVAVLDAAHLTGVRTGATAGVATRHLARQDATAAGVIGAGFEAETNLTAVAAVRDLRTVKVYSPRQARREAFAARMSTRLGVEVVAVGSPEEAVAATDVIVVATNTGHGGPVALRGEWIEPGQHIVSIGSTTPAVRELDTGVLARADTVVLDVDAATVARESGDVIAWHALDAAAATAAPTLTAVLNKEAPGRRDDQDITVFKSIGAASQDLAAAVAVCGRARALGIGTRTDGLASLRTF</sequence>
<reference evidence="1 2" key="1">
    <citation type="submission" date="2021-08" db="EMBL/GenBank/DDBJ databases">
        <title>Streptomyces sp. PTM05 isolated from lichen.</title>
        <authorList>
            <person name="Somphong A."/>
            <person name="Phongsopitanun W."/>
            <person name="Tanasupawat S."/>
        </authorList>
    </citation>
    <scope>NUCLEOTIDE SEQUENCE [LARGE SCALE GENOMIC DNA]</scope>
    <source>
        <strain evidence="1 2">Ptm05</strain>
    </source>
</reference>
<dbReference type="InterPro" id="IPR023401">
    <property type="entry name" value="ODC_N"/>
</dbReference>